<evidence type="ECO:0000313" key="1">
    <source>
        <dbReference type="EMBL" id="KAI3353651.1"/>
    </source>
</evidence>
<proteinExistence type="predicted"/>
<keyword evidence="2" id="KW-1185">Reference proteome</keyword>
<protein>
    <submittedName>
        <fullName evidence="1">Uncharacterized protein</fullName>
    </submittedName>
</protein>
<organism evidence="1 2">
    <name type="scientific">Scortum barcoo</name>
    <name type="common">barcoo grunter</name>
    <dbReference type="NCBI Taxonomy" id="214431"/>
    <lineage>
        <taxon>Eukaryota</taxon>
        <taxon>Metazoa</taxon>
        <taxon>Chordata</taxon>
        <taxon>Craniata</taxon>
        <taxon>Vertebrata</taxon>
        <taxon>Euteleostomi</taxon>
        <taxon>Actinopterygii</taxon>
        <taxon>Neopterygii</taxon>
        <taxon>Teleostei</taxon>
        <taxon>Neoteleostei</taxon>
        <taxon>Acanthomorphata</taxon>
        <taxon>Eupercaria</taxon>
        <taxon>Centrarchiformes</taxon>
        <taxon>Terapontoidei</taxon>
        <taxon>Terapontidae</taxon>
        <taxon>Scortum</taxon>
    </lineage>
</organism>
<reference evidence="1" key="1">
    <citation type="submission" date="2022-04" db="EMBL/GenBank/DDBJ databases">
        <title>Jade perch genome.</title>
        <authorList>
            <person name="Chao B."/>
        </authorList>
    </citation>
    <scope>NUCLEOTIDE SEQUENCE</scope>
    <source>
        <strain evidence="1">CB-2022</strain>
    </source>
</reference>
<comment type="caution">
    <text evidence="1">The sequence shown here is derived from an EMBL/GenBank/DDBJ whole genome shotgun (WGS) entry which is preliminary data.</text>
</comment>
<gene>
    <name evidence="1" type="ORF">L3Q82_004825</name>
</gene>
<dbReference type="EMBL" id="CM041552">
    <property type="protein sequence ID" value="KAI3353651.1"/>
    <property type="molecule type" value="Genomic_DNA"/>
</dbReference>
<accession>A0ACB8VDF0</accession>
<dbReference type="Proteomes" id="UP000831701">
    <property type="component" value="Chromosome 22"/>
</dbReference>
<name>A0ACB8VDF0_9TELE</name>
<evidence type="ECO:0000313" key="2">
    <source>
        <dbReference type="Proteomes" id="UP000831701"/>
    </source>
</evidence>
<sequence length="126" mass="14046">MSHREEALGEDPGHAGEKLCLSAGLGTPRGPPEELEEVSGPHKLQPVFFCLQCLLSVHVMLKSSAQSAQTPQDLQWFDVLIPEVSDDLRGTTEISPFILHPLFLRRDKAQRESEEPVFAWIWLSSA</sequence>